<organism evidence="2 3">
    <name type="scientific">Hydnum rufescens UP504</name>
    <dbReference type="NCBI Taxonomy" id="1448309"/>
    <lineage>
        <taxon>Eukaryota</taxon>
        <taxon>Fungi</taxon>
        <taxon>Dikarya</taxon>
        <taxon>Basidiomycota</taxon>
        <taxon>Agaricomycotina</taxon>
        <taxon>Agaricomycetes</taxon>
        <taxon>Cantharellales</taxon>
        <taxon>Hydnaceae</taxon>
        <taxon>Hydnum</taxon>
    </lineage>
</organism>
<evidence type="ECO:0000313" key="2">
    <source>
        <dbReference type="EMBL" id="KAF9510102.1"/>
    </source>
</evidence>
<keyword evidence="3" id="KW-1185">Reference proteome</keyword>
<dbReference type="Proteomes" id="UP000886523">
    <property type="component" value="Unassembled WGS sequence"/>
</dbReference>
<proteinExistence type="predicted"/>
<reference evidence="2" key="1">
    <citation type="journal article" date="2020" name="Nat. Commun.">
        <title>Large-scale genome sequencing of mycorrhizal fungi provides insights into the early evolution of symbiotic traits.</title>
        <authorList>
            <person name="Miyauchi S."/>
            <person name="Kiss E."/>
            <person name="Kuo A."/>
            <person name="Drula E."/>
            <person name="Kohler A."/>
            <person name="Sanchez-Garcia M."/>
            <person name="Morin E."/>
            <person name="Andreopoulos B."/>
            <person name="Barry K.W."/>
            <person name="Bonito G."/>
            <person name="Buee M."/>
            <person name="Carver A."/>
            <person name="Chen C."/>
            <person name="Cichocki N."/>
            <person name="Clum A."/>
            <person name="Culley D."/>
            <person name="Crous P.W."/>
            <person name="Fauchery L."/>
            <person name="Girlanda M."/>
            <person name="Hayes R.D."/>
            <person name="Keri Z."/>
            <person name="LaButti K."/>
            <person name="Lipzen A."/>
            <person name="Lombard V."/>
            <person name="Magnuson J."/>
            <person name="Maillard F."/>
            <person name="Murat C."/>
            <person name="Nolan M."/>
            <person name="Ohm R.A."/>
            <person name="Pangilinan J."/>
            <person name="Pereira M.F."/>
            <person name="Perotto S."/>
            <person name="Peter M."/>
            <person name="Pfister S."/>
            <person name="Riley R."/>
            <person name="Sitrit Y."/>
            <person name="Stielow J.B."/>
            <person name="Szollosi G."/>
            <person name="Zifcakova L."/>
            <person name="Stursova M."/>
            <person name="Spatafora J.W."/>
            <person name="Tedersoo L."/>
            <person name="Vaario L.M."/>
            <person name="Yamada A."/>
            <person name="Yan M."/>
            <person name="Wang P."/>
            <person name="Xu J."/>
            <person name="Bruns T."/>
            <person name="Baldrian P."/>
            <person name="Vilgalys R."/>
            <person name="Dunand C."/>
            <person name="Henrissat B."/>
            <person name="Grigoriev I.V."/>
            <person name="Hibbett D."/>
            <person name="Nagy L.G."/>
            <person name="Martin F.M."/>
        </authorList>
    </citation>
    <scope>NUCLEOTIDE SEQUENCE</scope>
    <source>
        <strain evidence="2">UP504</strain>
    </source>
</reference>
<gene>
    <name evidence="2" type="ORF">BS47DRAFT_1364796</name>
</gene>
<evidence type="ECO:0000256" key="1">
    <source>
        <dbReference type="SAM" id="MobiDB-lite"/>
    </source>
</evidence>
<protein>
    <submittedName>
        <fullName evidence="2">Uncharacterized protein</fullName>
    </submittedName>
</protein>
<feature type="region of interest" description="Disordered" evidence="1">
    <location>
        <begin position="50"/>
        <end position="98"/>
    </location>
</feature>
<feature type="compositionally biased region" description="Low complexity" evidence="1">
    <location>
        <begin position="68"/>
        <end position="77"/>
    </location>
</feature>
<dbReference type="EMBL" id="MU129023">
    <property type="protein sequence ID" value="KAF9510102.1"/>
    <property type="molecule type" value="Genomic_DNA"/>
</dbReference>
<evidence type="ECO:0000313" key="3">
    <source>
        <dbReference type="Proteomes" id="UP000886523"/>
    </source>
</evidence>
<dbReference type="AlphaFoldDB" id="A0A9P6AQK1"/>
<accession>A0A9P6AQK1</accession>
<name>A0A9P6AQK1_9AGAM</name>
<feature type="region of interest" description="Disordered" evidence="1">
    <location>
        <begin position="163"/>
        <end position="185"/>
    </location>
</feature>
<comment type="caution">
    <text evidence="2">The sequence shown here is derived from an EMBL/GenBank/DDBJ whole genome shotgun (WGS) entry which is preliminary data.</text>
</comment>
<sequence length="185" mass="19957">MKPIIVSRGRVSAGSYNMVTPDRTASCFLFMPAAAKRPLEHQALLRHPFPAASNRVGRKKSRGNNGTGSVRGLDSSGGSRGGAQQVVGPNQDEGELHALMMEEGIGLREGNSEPEMLSKDARRLGIDKSPKEDSIHSLDCVDPSWSNLLGSPKYLQGNSVKCATEKDSADCQSHKTEPRAKERTD</sequence>